<dbReference type="EMBL" id="AP019377">
    <property type="protein sequence ID" value="BBH94699.1"/>
    <property type="molecule type" value="Genomic_DNA"/>
</dbReference>
<proteinExistence type="predicted"/>
<sequence length="62" mass="6786">MGLNLLLLLLVKKTGAIETEAQTIRALTSIELGQQGEIKLFQLPESLLTDHACVQVAHNFGR</sequence>
<reference evidence="1" key="1">
    <citation type="submission" date="2018-12" db="EMBL/GenBank/DDBJ databases">
        <title>Novel natural products biosynthetic potential of the class Ktedonobacteria.</title>
        <authorList>
            <person name="Zheng Y."/>
            <person name="Saitou A."/>
            <person name="Wang C.M."/>
            <person name="Toyoda A."/>
            <person name="Minakuchi Y."/>
            <person name="Sekiguchi Y."/>
            <person name="Ueda K."/>
            <person name="Takano H."/>
            <person name="Sakai Y."/>
            <person name="Yokota A."/>
            <person name="Yabe S."/>
        </authorList>
    </citation>
    <scope>NUCLEOTIDE SEQUENCE</scope>
    <source>
        <strain evidence="1">A3-2</strain>
    </source>
</reference>
<gene>
    <name evidence="1" type="ORF">KTA_28980</name>
</gene>
<accession>A0A455T5M1</accession>
<name>A0A455T5M1_9CHLR</name>
<evidence type="ECO:0000313" key="1">
    <source>
        <dbReference type="EMBL" id="BBH94699.1"/>
    </source>
</evidence>
<dbReference type="AlphaFoldDB" id="A0A455T5M1"/>
<protein>
    <submittedName>
        <fullName evidence="1">Uncharacterized protein</fullName>
    </submittedName>
</protein>
<organism evidence="1">
    <name type="scientific">Thermogemmatispora argillosa</name>
    <dbReference type="NCBI Taxonomy" id="2045280"/>
    <lineage>
        <taxon>Bacteria</taxon>
        <taxon>Bacillati</taxon>
        <taxon>Chloroflexota</taxon>
        <taxon>Ktedonobacteria</taxon>
        <taxon>Thermogemmatisporales</taxon>
        <taxon>Thermogemmatisporaceae</taxon>
        <taxon>Thermogemmatispora</taxon>
    </lineage>
</organism>